<keyword evidence="5" id="KW-0539">Nucleus</keyword>
<feature type="compositionally biased region" description="Basic and acidic residues" evidence="8">
    <location>
        <begin position="37"/>
        <end position="46"/>
    </location>
</feature>
<sequence length="559" mass="61605">MEKDETERELEKLVFGDDAGFNDGLGFLGQKAYTPKDLVRPKTNKDAEEEDIEGVQDSDLFFLDDGPSAVDLPEFGQAKGSDDDASESEEEKAAWVDSDDERLVVSLASTPRLRKLRFTGTEDLINGKEYTKRLRQQFERLYPTPEWANPSASTYRSKKKKRRRGSGSSGTTPSGSEDEMSVDSDELAPQPLAKFLQNATTLIRPRSNEPGQKRQLRSEIIEMHRLKDVGGAQPSAITTLAFHPHHPLLLTSGPSALLSLHHISPHPPNPNPLLTSLHLRSTPITTSLFLGPQGDKIFLSGRRRYFHIWDLQSGTVQKVSKILGHDRMEQRSMERFKLSPCGRWMALVGTPRKGGGYINIVDAKTTLWIAECRVEGNGGVADFDWWGDGEGLVAVGKGGEAVEYLVREQRVVAKWTDEGAVGTTVVSLGGRRAGASELGGDQWLAVGSSSGIVNVYDRRAWKDADGVPARPKPKRAFDQLTTPTSHLAFSPDGQILCMGSRWKRDAVRLVHLPSCTVYRNWPTAATPLGRVSAVGWSANSEMLGVGNEQGKVRLWEVRG</sequence>
<evidence type="ECO:0000313" key="10">
    <source>
        <dbReference type="Proteomes" id="UP001161017"/>
    </source>
</evidence>
<dbReference type="SMART" id="SM00320">
    <property type="entry name" value="WD40"/>
    <property type="match status" value="4"/>
</dbReference>
<feature type="compositionally biased region" description="Acidic residues" evidence="8">
    <location>
        <begin position="176"/>
        <end position="185"/>
    </location>
</feature>
<evidence type="ECO:0000256" key="7">
    <source>
        <dbReference type="PROSITE-ProRule" id="PRU00221"/>
    </source>
</evidence>
<dbReference type="AlphaFoldDB" id="A0AA43TXC4"/>
<keyword evidence="2" id="KW-0698">rRNA processing</keyword>
<dbReference type="Gene3D" id="2.130.10.10">
    <property type="entry name" value="YVTN repeat-like/Quinoprotein amine dehydrogenase"/>
    <property type="match status" value="1"/>
</dbReference>
<dbReference type="Proteomes" id="UP001161017">
    <property type="component" value="Unassembled WGS sequence"/>
</dbReference>
<name>A0AA43TXC4_9LECA</name>
<protein>
    <submittedName>
        <fullName evidence="9">U3 snoRNP protein</fullName>
    </submittedName>
</protein>
<dbReference type="GO" id="GO:0032040">
    <property type="term" value="C:small-subunit processome"/>
    <property type="evidence" value="ECO:0007669"/>
    <property type="project" value="TreeGrafter"/>
</dbReference>
<organism evidence="9 10">
    <name type="scientific">Ramalina farinacea</name>
    <dbReference type="NCBI Taxonomy" id="258253"/>
    <lineage>
        <taxon>Eukaryota</taxon>
        <taxon>Fungi</taxon>
        <taxon>Dikarya</taxon>
        <taxon>Ascomycota</taxon>
        <taxon>Pezizomycotina</taxon>
        <taxon>Lecanoromycetes</taxon>
        <taxon>OSLEUM clade</taxon>
        <taxon>Lecanoromycetidae</taxon>
        <taxon>Lecanorales</taxon>
        <taxon>Lecanorineae</taxon>
        <taxon>Ramalinaceae</taxon>
        <taxon>Ramalina</taxon>
    </lineage>
</organism>
<evidence type="ECO:0000256" key="4">
    <source>
        <dbReference type="ARBA" id="ARBA00022737"/>
    </source>
</evidence>
<feature type="region of interest" description="Disordered" evidence="8">
    <location>
        <begin position="145"/>
        <end position="185"/>
    </location>
</feature>
<comment type="subcellular location">
    <subcellularLocation>
        <location evidence="1">Nucleus</location>
        <location evidence="1">Nucleolus</location>
    </subcellularLocation>
</comment>
<dbReference type="InterPro" id="IPR036322">
    <property type="entry name" value="WD40_repeat_dom_sf"/>
</dbReference>
<dbReference type="EMBL" id="JAPUFD010000010">
    <property type="protein sequence ID" value="MDI1489900.1"/>
    <property type="molecule type" value="Genomic_DNA"/>
</dbReference>
<evidence type="ECO:0000256" key="1">
    <source>
        <dbReference type="ARBA" id="ARBA00004604"/>
    </source>
</evidence>
<comment type="caution">
    <text evidence="9">The sequence shown here is derived from an EMBL/GenBank/DDBJ whole genome shotgun (WGS) entry which is preliminary data.</text>
</comment>
<feature type="compositionally biased region" description="Basic residues" evidence="8">
    <location>
        <begin position="156"/>
        <end position="165"/>
    </location>
</feature>
<keyword evidence="4" id="KW-0677">Repeat</keyword>
<dbReference type="SUPFAM" id="SSF50978">
    <property type="entry name" value="WD40 repeat-like"/>
    <property type="match status" value="1"/>
</dbReference>
<keyword evidence="3 7" id="KW-0853">WD repeat</keyword>
<reference evidence="9" key="1">
    <citation type="journal article" date="2023" name="Genome Biol. Evol.">
        <title>First Whole Genome Sequence and Flow Cytometry Genome Size Data for the Lichen-Forming Fungus Ramalina farinacea (Ascomycota).</title>
        <authorList>
            <person name="Llewellyn T."/>
            <person name="Mian S."/>
            <person name="Hill R."/>
            <person name="Leitch I.J."/>
            <person name="Gaya E."/>
        </authorList>
    </citation>
    <scope>NUCLEOTIDE SEQUENCE</scope>
    <source>
        <strain evidence="9">LIQ254RAFAR</strain>
    </source>
</reference>
<gene>
    <name evidence="9" type="primary">UTP18</name>
    <name evidence="9" type="ORF">OHK93_001099</name>
</gene>
<dbReference type="PANTHER" id="PTHR18359">
    <property type="entry name" value="WD-REPEAT PROTEIN-RELATED"/>
    <property type="match status" value="1"/>
</dbReference>
<keyword evidence="10" id="KW-1185">Reference proteome</keyword>
<dbReference type="InterPro" id="IPR001680">
    <property type="entry name" value="WD40_rpt"/>
</dbReference>
<feature type="region of interest" description="Disordered" evidence="8">
    <location>
        <begin position="36"/>
        <end position="98"/>
    </location>
</feature>
<feature type="compositionally biased region" description="Acidic residues" evidence="8">
    <location>
        <begin position="47"/>
        <end position="56"/>
    </location>
</feature>
<proteinExistence type="inferred from homology"/>
<evidence type="ECO:0000256" key="3">
    <source>
        <dbReference type="ARBA" id="ARBA00022574"/>
    </source>
</evidence>
<dbReference type="GO" id="GO:0006364">
    <property type="term" value="P:rRNA processing"/>
    <property type="evidence" value="ECO:0007669"/>
    <property type="project" value="UniProtKB-KW"/>
</dbReference>
<comment type="similarity">
    <text evidence="6">Belongs to the WD repeat UTP18 family.</text>
</comment>
<dbReference type="GO" id="GO:0034388">
    <property type="term" value="C:Pwp2p-containing subcomplex of 90S preribosome"/>
    <property type="evidence" value="ECO:0007669"/>
    <property type="project" value="TreeGrafter"/>
</dbReference>
<dbReference type="PROSITE" id="PS50082">
    <property type="entry name" value="WD_REPEATS_2"/>
    <property type="match status" value="1"/>
</dbReference>
<dbReference type="InterPro" id="IPR045161">
    <property type="entry name" value="Utp18"/>
</dbReference>
<dbReference type="PANTHER" id="PTHR18359:SF0">
    <property type="entry name" value="U3 SMALL NUCLEOLAR RNA-ASSOCIATED PROTEIN 18 HOMOLOG"/>
    <property type="match status" value="1"/>
</dbReference>
<evidence type="ECO:0000313" key="9">
    <source>
        <dbReference type="EMBL" id="MDI1489900.1"/>
    </source>
</evidence>
<dbReference type="InterPro" id="IPR015943">
    <property type="entry name" value="WD40/YVTN_repeat-like_dom_sf"/>
</dbReference>
<evidence type="ECO:0000256" key="6">
    <source>
        <dbReference type="ARBA" id="ARBA00025767"/>
    </source>
</evidence>
<evidence type="ECO:0000256" key="5">
    <source>
        <dbReference type="ARBA" id="ARBA00023242"/>
    </source>
</evidence>
<evidence type="ECO:0000256" key="2">
    <source>
        <dbReference type="ARBA" id="ARBA00022552"/>
    </source>
</evidence>
<dbReference type="FunFam" id="2.130.10.10:FF:000549">
    <property type="entry name" value="Small nucleolar ribonucleoprotein complex subunit"/>
    <property type="match status" value="1"/>
</dbReference>
<evidence type="ECO:0000256" key="8">
    <source>
        <dbReference type="SAM" id="MobiDB-lite"/>
    </source>
</evidence>
<feature type="repeat" description="WD" evidence="7">
    <location>
        <begin position="531"/>
        <end position="559"/>
    </location>
</feature>
<accession>A0AA43TXC4</accession>
<dbReference type="PROSITE" id="PS50294">
    <property type="entry name" value="WD_REPEATS_REGION"/>
    <property type="match status" value="1"/>
</dbReference>